<dbReference type="PANTHER" id="PTHR22961">
    <property type="entry name" value="SER/THR PROTEIN KINASE-TRB"/>
    <property type="match status" value="1"/>
</dbReference>
<dbReference type="STRING" id="38772.ENSGAGP00000028628"/>
<dbReference type="Ensembl" id="ENSGAGT00000032518.1">
    <property type="protein sequence ID" value="ENSGAGP00000028628.1"/>
    <property type="gene ID" value="ENSGAGG00000020745.1"/>
</dbReference>
<feature type="region of interest" description="Disordered" evidence="3">
    <location>
        <begin position="1"/>
        <end position="148"/>
    </location>
</feature>
<dbReference type="GO" id="GO:0004672">
    <property type="term" value="F:protein kinase activity"/>
    <property type="evidence" value="ECO:0007669"/>
    <property type="project" value="InterPro"/>
</dbReference>
<dbReference type="GO" id="GO:0005634">
    <property type="term" value="C:nucleus"/>
    <property type="evidence" value="ECO:0007669"/>
    <property type="project" value="TreeGrafter"/>
</dbReference>
<dbReference type="GO" id="GO:0032436">
    <property type="term" value="P:positive regulation of proteasomal ubiquitin-dependent protein catabolic process"/>
    <property type="evidence" value="ECO:0007669"/>
    <property type="project" value="TreeGrafter"/>
</dbReference>
<organism evidence="5 6">
    <name type="scientific">Gopherus agassizii</name>
    <name type="common">Agassiz's desert tortoise</name>
    <dbReference type="NCBI Taxonomy" id="38772"/>
    <lineage>
        <taxon>Eukaryota</taxon>
        <taxon>Metazoa</taxon>
        <taxon>Chordata</taxon>
        <taxon>Craniata</taxon>
        <taxon>Vertebrata</taxon>
        <taxon>Euteleostomi</taxon>
        <taxon>Archelosauria</taxon>
        <taxon>Testudinata</taxon>
        <taxon>Testudines</taxon>
        <taxon>Cryptodira</taxon>
        <taxon>Durocryptodira</taxon>
        <taxon>Testudinoidea</taxon>
        <taxon>Testudinidae</taxon>
        <taxon>Gopherus</taxon>
    </lineage>
</organism>
<dbReference type="AlphaFoldDB" id="A0A452ILB7"/>
<evidence type="ECO:0000256" key="3">
    <source>
        <dbReference type="SAM" id="MobiDB-lite"/>
    </source>
</evidence>
<evidence type="ECO:0000256" key="1">
    <source>
        <dbReference type="ARBA" id="ARBA00023013"/>
    </source>
</evidence>
<feature type="compositionally biased region" description="Acidic residues" evidence="3">
    <location>
        <begin position="449"/>
        <end position="460"/>
    </location>
</feature>
<dbReference type="SMART" id="SM00220">
    <property type="entry name" value="S_TKc"/>
    <property type="match status" value="1"/>
</dbReference>
<dbReference type="Gene3D" id="3.30.200.20">
    <property type="entry name" value="Phosphorylase Kinase, domain 1"/>
    <property type="match status" value="1"/>
</dbReference>
<evidence type="ECO:0000313" key="5">
    <source>
        <dbReference type="Ensembl" id="ENSGAGP00000028628.1"/>
    </source>
</evidence>
<evidence type="ECO:0000256" key="2">
    <source>
        <dbReference type="ARBA" id="ARBA00038180"/>
    </source>
</evidence>
<dbReference type="InterPro" id="IPR000719">
    <property type="entry name" value="Prot_kinase_dom"/>
</dbReference>
<dbReference type="PROSITE" id="PS50011">
    <property type="entry name" value="PROTEIN_KINASE_DOM"/>
    <property type="match status" value="1"/>
</dbReference>
<proteinExistence type="inferred from homology"/>
<reference evidence="5" key="2">
    <citation type="submission" date="2025-08" db="UniProtKB">
        <authorList>
            <consortium name="Ensembl"/>
        </authorList>
    </citation>
    <scope>IDENTIFICATION</scope>
</reference>
<dbReference type="GO" id="GO:0004860">
    <property type="term" value="F:protein kinase inhibitor activity"/>
    <property type="evidence" value="ECO:0007669"/>
    <property type="project" value="UniProtKB-KW"/>
</dbReference>
<dbReference type="Pfam" id="PF00069">
    <property type="entry name" value="Pkinase"/>
    <property type="match status" value="1"/>
</dbReference>
<dbReference type="GO" id="GO:0005524">
    <property type="term" value="F:ATP binding"/>
    <property type="evidence" value="ECO:0007669"/>
    <property type="project" value="InterPro"/>
</dbReference>
<feature type="domain" description="Protein kinase" evidence="4">
    <location>
        <begin position="170"/>
        <end position="417"/>
    </location>
</feature>
<reference evidence="5" key="3">
    <citation type="submission" date="2025-09" db="UniProtKB">
        <authorList>
            <consortium name="Ensembl"/>
        </authorList>
    </citation>
    <scope>IDENTIFICATION</scope>
</reference>
<dbReference type="PANTHER" id="PTHR22961:SF14">
    <property type="entry name" value="TRIBBLES HOMOLOG 3"/>
    <property type="match status" value="1"/>
</dbReference>
<dbReference type="Gene3D" id="1.10.510.10">
    <property type="entry name" value="Transferase(Phosphotransferase) domain 1"/>
    <property type="match status" value="1"/>
</dbReference>
<sequence length="460" mass="50019">MLQSGVSPASAAPGAGRGGEASGAAVLISSGLHHPPGSGTRSQGAGRCEPAPRTKRPPRRCPSIAPGPGQWRVGASEAPGAGSSGIGPRGSPAPRLSPAGRPPKMSLNVQVIPVVSPLKKKRLDFEDTPDSEPSKPKRPRLGPVSGLTPCLQPLAQSPRAVEQDSRVLQIGPYILLEPREEGHSYRAVHRHTETEYSCKVYPARSYPETMAPYGNLSPHPNVAQVAEVIQGDQNIYVFFQSGRGDMHSHVRRCKRLPEREAAGLFRQMAEAVAHCHDHGVILRDLKLRKFLFVDRERTKLVLENLEDACLLSGPDDSLSDKHGCPAYVSPEILSSKNSYSGKAADVWSLGVVLYTMLVGRYPFQDTEPATLFSKIRRGVFSIPDGLSPKTRCLIQCLLRKTPSERLTAREILLHPWLANGDAASEDSCINPSGEQGMEQVVPDTWSQKDEEEEEEEDLHS</sequence>
<dbReference type="InterPro" id="IPR024104">
    <property type="entry name" value="Tribbles/Ser_Thr_kinase_40"/>
</dbReference>
<dbReference type="GO" id="GO:0031434">
    <property type="term" value="F:mitogen-activated protein kinase kinase binding"/>
    <property type="evidence" value="ECO:0007669"/>
    <property type="project" value="TreeGrafter"/>
</dbReference>
<feature type="region of interest" description="Disordered" evidence="3">
    <location>
        <begin position="424"/>
        <end position="460"/>
    </location>
</feature>
<evidence type="ECO:0000259" key="4">
    <source>
        <dbReference type="PROSITE" id="PS50011"/>
    </source>
</evidence>
<name>A0A452ILB7_9SAUR</name>
<feature type="compositionally biased region" description="Low complexity" evidence="3">
    <location>
        <begin position="1"/>
        <end position="14"/>
    </location>
</feature>
<comment type="similarity">
    <text evidence="2">Belongs to the protein kinase superfamily. CAMK Ser/Thr protein kinase family. Tribbles subfamily.</text>
</comment>
<reference evidence="6" key="1">
    <citation type="journal article" date="2017" name="PLoS ONE">
        <title>The Agassiz's desert tortoise genome provides a resource for the conservation of a threatened species.</title>
        <authorList>
            <person name="Tollis M."/>
            <person name="DeNardo D.F."/>
            <person name="Cornelius J.A."/>
            <person name="Dolby G.A."/>
            <person name="Edwards T."/>
            <person name="Henen B.T."/>
            <person name="Karl A.E."/>
            <person name="Murphy R.W."/>
            <person name="Kusumi K."/>
        </authorList>
    </citation>
    <scope>NUCLEOTIDE SEQUENCE [LARGE SCALE GENOMIC DNA]</scope>
</reference>
<keyword evidence="6" id="KW-1185">Reference proteome</keyword>
<dbReference type="Proteomes" id="UP000291020">
    <property type="component" value="Unassembled WGS sequence"/>
</dbReference>
<protein>
    <recommendedName>
        <fullName evidence="4">Protein kinase domain-containing protein</fullName>
    </recommendedName>
</protein>
<evidence type="ECO:0000313" key="6">
    <source>
        <dbReference type="Proteomes" id="UP000291020"/>
    </source>
</evidence>
<dbReference type="SUPFAM" id="SSF56112">
    <property type="entry name" value="Protein kinase-like (PK-like)"/>
    <property type="match status" value="1"/>
</dbReference>
<accession>A0A452ILB7</accession>
<dbReference type="InterPro" id="IPR011009">
    <property type="entry name" value="Kinase-like_dom_sf"/>
</dbReference>
<keyword evidence="1" id="KW-0649">Protein kinase inhibitor</keyword>
<dbReference type="FunFam" id="1.10.510.10:FF:000153">
    <property type="entry name" value="Tribbles homolog 2"/>
    <property type="match status" value="1"/>
</dbReference>